<keyword evidence="6" id="KW-1185">Reference proteome</keyword>
<protein>
    <submittedName>
        <fullName evidence="5">NAD(P)-binding domain-containing protein</fullName>
    </submittedName>
</protein>
<feature type="domain" description="NADPH-dependent reductive aminase-like C-terminal" evidence="4">
    <location>
        <begin position="163"/>
        <end position="289"/>
    </location>
</feature>
<dbReference type="EMBL" id="BAABHS010000007">
    <property type="protein sequence ID" value="GAA4960756.1"/>
    <property type="molecule type" value="Genomic_DNA"/>
</dbReference>
<dbReference type="RefSeq" id="WP_345675481.1">
    <property type="nucleotide sequence ID" value="NZ_BAABHS010000007.1"/>
</dbReference>
<evidence type="ECO:0000313" key="6">
    <source>
        <dbReference type="Proteomes" id="UP001500466"/>
    </source>
</evidence>
<organism evidence="5 6">
    <name type="scientific">Yinghuangia aomiensis</name>
    <dbReference type="NCBI Taxonomy" id="676205"/>
    <lineage>
        <taxon>Bacteria</taxon>
        <taxon>Bacillati</taxon>
        <taxon>Actinomycetota</taxon>
        <taxon>Actinomycetes</taxon>
        <taxon>Kitasatosporales</taxon>
        <taxon>Streptomycetaceae</taxon>
        <taxon>Yinghuangia</taxon>
    </lineage>
</organism>
<comment type="caution">
    <text evidence="5">The sequence shown here is derived from an EMBL/GenBank/DDBJ whole genome shotgun (WGS) entry which is preliminary data.</text>
</comment>
<evidence type="ECO:0000256" key="1">
    <source>
        <dbReference type="ARBA" id="ARBA00009080"/>
    </source>
</evidence>
<dbReference type="SUPFAM" id="SSF51735">
    <property type="entry name" value="NAD(P)-binding Rossmann-fold domains"/>
    <property type="match status" value="1"/>
</dbReference>
<evidence type="ECO:0000259" key="4">
    <source>
        <dbReference type="Pfam" id="PF21761"/>
    </source>
</evidence>
<proteinExistence type="inferred from homology"/>
<dbReference type="Proteomes" id="UP001500466">
    <property type="component" value="Unassembled WGS sequence"/>
</dbReference>
<evidence type="ECO:0000259" key="3">
    <source>
        <dbReference type="Pfam" id="PF03446"/>
    </source>
</evidence>
<feature type="domain" description="6-phosphogluconate dehydrogenase NADP-binding" evidence="3">
    <location>
        <begin position="10"/>
        <end position="157"/>
    </location>
</feature>
<evidence type="ECO:0000256" key="2">
    <source>
        <dbReference type="ARBA" id="ARBA00023002"/>
    </source>
</evidence>
<dbReference type="Gene3D" id="1.10.1040.10">
    <property type="entry name" value="N-(1-d-carboxylethyl)-l-norvaline Dehydrogenase, domain 2"/>
    <property type="match status" value="1"/>
</dbReference>
<dbReference type="InterPro" id="IPR013328">
    <property type="entry name" value="6PGD_dom2"/>
</dbReference>
<dbReference type="Pfam" id="PF21761">
    <property type="entry name" value="RedAm-like_C"/>
    <property type="match status" value="1"/>
</dbReference>
<dbReference type="Gene3D" id="3.40.50.720">
    <property type="entry name" value="NAD(P)-binding Rossmann-like Domain"/>
    <property type="match status" value="1"/>
</dbReference>
<dbReference type="InterPro" id="IPR006115">
    <property type="entry name" value="6PGDH_NADP-bd"/>
</dbReference>
<dbReference type="InterPro" id="IPR048666">
    <property type="entry name" value="RedAm-like_C"/>
</dbReference>
<name>A0ABP9H6A9_9ACTN</name>
<evidence type="ECO:0000313" key="5">
    <source>
        <dbReference type="EMBL" id="GAA4960756.1"/>
    </source>
</evidence>
<accession>A0ABP9H6A9</accession>
<dbReference type="PANTHER" id="PTHR43580:SF2">
    <property type="entry name" value="CYTOKINE-LIKE NUCLEAR FACTOR N-PAC"/>
    <property type="match status" value="1"/>
</dbReference>
<sequence length="290" mass="29263">MTADAATRPVTVLGLGLMGSALARAFLRAGHPTTVWNRSAAKAEALAAEGAQVAGSVAGAVAASPLVVVCVSDYHAVRELLGPIEGFEEGRTFVNLTSGTSREARELAAWGGGAYVDGAILAVPSGIGAAETPILYSGAADAFEEHADTLRVLGGAAAFLGADHGLASLHDVAVLSLMWGTLNGFLQGAAVLGAAGVDAASFAPLAAISANTVAGWLGGYAEQIDSGAYPGDDAALDTHLAAMEHLIDESEAVGLDASFPKAIKQLADRAVAAGRSKDSYAVLVEELRKR</sequence>
<dbReference type="PANTHER" id="PTHR43580">
    <property type="entry name" value="OXIDOREDUCTASE GLYR1-RELATED"/>
    <property type="match status" value="1"/>
</dbReference>
<reference evidence="6" key="1">
    <citation type="journal article" date="2019" name="Int. J. Syst. Evol. Microbiol.">
        <title>The Global Catalogue of Microorganisms (GCM) 10K type strain sequencing project: providing services to taxonomists for standard genome sequencing and annotation.</title>
        <authorList>
            <consortium name="The Broad Institute Genomics Platform"/>
            <consortium name="The Broad Institute Genome Sequencing Center for Infectious Disease"/>
            <person name="Wu L."/>
            <person name="Ma J."/>
        </authorList>
    </citation>
    <scope>NUCLEOTIDE SEQUENCE [LARGE SCALE GENOMIC DNA]</scope>
    <source>
        <strain evidence="6">JCM 17986</strain>
    </source>
</reference>
<dbReference type="Pfam" id="PF03446">
    <property type="entry name" value="NAD_binding_2"/>
    <property type="match status" value="1"/>
</dbReference>
<dbReference type="InterPro" id="IPR051265">
    <property type="entry name" value="HIBADH-related_NP60_sf"/>
</dbReference>
<comment type="similarity">
    <text evidence="1">Belongs to the HIBADH-related family.</text>
</comment>
<keyword evidence="2" id="KW-0560">Oxidoreductase</keyword>
<dbReference type="PIRSF" id="PIRSF000103">
    <property type="entry name" value="HIBADH"/>
    <property type="match status" value="1"/>
</dbReference>
<gene>
    <name evidence="5" type="ORF">GCM10023205_25140</name>
</gene>
<dbReference type="InterPro" id="IPR036291">
    <property type="entry name" value="NAD(P)-bd_dom_sf"/>
</dbReference>
<dbReference type="InterPro" id="IPR015815">
    <property type="entry name" value="HIBADH-related"/>
</dbReference>